<feature type="transmembrane region" description="Helical" evidence="3">
    <location>
        <begin position="288"/>
        <end position="308"/>
    </location>
</feature>
<dbReference type="Proteomes" id="UP000649617">
    <property type="component" value="Unassembled WGS sequence"/>
</dbReference>
<dbReference type="Gene3D" id="3.80.10.10">
    <property type="entry name" value="Ribonuclease Inhibitor"/>
    <property type="match status" value="1"/>
</dbReference>
<dbReference type="OrthoDB" id="676979at2759"/>
<gene>
    <name evidence="4" type="ORF">SPIL2461_LOCUS630</name>
</gene>
<sequence>MPKLQQLLLHDNVLMGTLPQVIRAQRLEVLTLHNNALSGVLPGRLSELKNLGILTLHGNLLSGSIGDLSLTGPCLDNPHFELHGLTCWDWADDPVDPCNTLASFALTPTELAELIHNCPSSCHRCDQLKEEPKVTLHRNIFSCSIPPNITSGNVLATVVMGNMIGDGHPLPTWVSDEEQQEFLYFSARAHRSNLFISCGMTVVVLGLVFGRGQVWKALFQASRHAQTDTGLQVLVAESCFGVLRFSAFSSFLCFAIIPVYIWGAGYYSCGQPLGRTTAAYLTGSWESMVISLSWSLLTLFFAAAVAALPRQRSTGAPPALEGASARKRVVFWILWLAVVCLISVPSILYAVAQALPANNTSGLSNKTLQFAHAAAPVLIVGIDMLLASPLSRCYASITGIRTERLLMILRLCSAWLLSMLTTLLLHENCLAGWKSFWSVCDAENPRHELFNWQIWNESILSTTTDMCQLEADWWHSGRCSRAVIEGLAPLLLKKMILRTCLQPILLLITWQLSQLGSENGSDGGRQLRLFRVGPVTSGCLSPIQQHALLTTYMETIIFWGPLNPLVSFCVATATVANVLLFSKAVNELGVRLPTDAANSRATLSRSYLKCSIIAASTFQTWHAFGTGMNGQGLLVLTTAVVTGLSIVPIAPLHCRGLLGCLRWLIWRPSSPQEEARLLTKRVLRS</sequence>
<dbReference type="GO" id="GO:0016020">
    <property type="term" value="C:membrane"/>
    <property type="evidence" value="ECO:0007669"/>
    <property type="project" value="UniProtKB-SubCell"/>
</dbReference>
<feature type="transmembrane region" description="Helical" evidence="3">
    <location>
        <begin position="247"/>
        <end position="268"/>
    </location>
</feature>
<evidence type="ECO:0000256" key="2">
    <source>
        <dbReference type="ARBA" id="ARBA00022729"/>
    </source>
</evidence>
<dbReference type="InterPro" id="IPR051716">
    <property type="entry name" value="Plant_RL_S/T_kinase"/>
</dbReference>
<feature type="transmembrane region" description="Helical" evidence="3">
    <location>
        <begin position="194"/>
        <end position="214"/>
    </location>
</feature>
<dbReference type="EMBL" id="CAJNIZ010000525">
    <property type="protein sequence ID" value="CAE7168363.1"/>
    <property type="molecule type" value="Genomic_DNA"/>
</dbReference>
<dbReference type="PANTHER" id="PTHR48053">
    <property type="entry name" value="LEUCINE RICH REPEAT FAMILY PROTEIN, EXPRESSED"/>
    <property type="match status" value="1"/>
</dbReference>
<evidence type="ECO:0000313" key="5">
    <source>
        <dbReference type="Proteomes" id="UP000649617"/>
    </source>
</evidence>
<comment type="caution">
    <text evidence="4">The sequence shown here is derived from an EMBL/GenBank/DDBJ whole genome shotgun (WGS) entry which is preliminary data.</text>
</comment>
<feature type="transmembrane region" description="Helical" evidence="3">
    <location>
        <begin position="329"/>
        <end position="350"/>
    </location>
</feature>
<keyword evidence="3" id="KW-0812">Transmembrane</keyword>
<evidence type="ECO:0000313" key="4">
    <source>
        <dbReference type="EMBL" id="CAE7168363.1"/>
    </source>
</evidence>
<keyword evidence="3" id="KW-0472">Membrane</keyword>
<protein>
    <submittedName>
        <fullName evidence="4">Uncharacterized protein</fullName>
    </submittedName>
</protein>
<organism evidence="4 5">
    <name type="scientific">Symbiodinium pilosum</name>
    <name type="common">Dinoflagellate</name>
    <dbReference type="NCBI Taxonomy" id="2952"/>
    <lineage>
        <taxon>Eukaryota</taxon>
        <taxon>Sar</taxon>
        <taxon>Alveolata</taxon>
        <taxon>Dinophyceae</taxon>
        <taxon>Suessiales</taxon>
        <taxon>Symbiodiniaceae</taxon>
        <taxon>Symbiodinium</taxon>
    </lineage>
</organism>
<keyword evidence="5" id="KW-1185">Reference proteome</keyword>
<name>A0A812IUR9_SYMPI</name>
<dbReference type="AlphaFoldDB" id="A0A812IUR9"/>
<feature type="transmembrane region" description="Helical" evidence="3">
    <location>
        <begin position="408"/>
        <end position="426"/>
    </location>
</feature>
<evidence type="ECO:0000256" key="3">
    <source>
        <dbReference type="SAM" id="Phobius"/>
    </source>
</evidence>
<feature type="transmembrane region" description="Helical" evidence="3">
    <location>
        <begin position="370"/>
        <end position="387"/>
    </location>
</feature>
<comment type="subcellular location">
    <subcellularLocation>
        <location evidence="1">Membrane</location>
        <topology evidence="1">Single-pass membrane protein</topology>
    </subcellularLocation>
</comment>
<dbReference type="PANTHER" id="PTHR48053:SF71">
    <property type="entry name" value="LEUCINE RICH REPEAT FAMILY PROTEIN, EXPRESSED"/>
    <property type="match status" value="1"/>
</dbReference>
<dbReference type="SUPFAM" id="SSF52058">
    <property type="entry name" value="L domain-like"/>
    <property type="match status" value="1"/>
</dbReference>
<proteinExistence type="predicted"/>
<dbReference type="InterPro" id="IPR032675">
    <property type="entry name" value="LRR_dom_sf"/>
</dbReference>
<keyword evidence="3" id="KW-1133">Transmembrane helix</keyword>
<keyword evidence="2" id="KW-0732">Signal</keyword>
<evidence type="ECO:0000256" key="1">
    <source>
        <dbReference type="ARBA" id="ARBA00004167"/>
    </source>
</evidence>
<reference evidence="4" key="1">
    <citation type="submission" date="2021-02" db="EMBL/GenBank/DDBJ databases">
        <authorList>
            <person name="Dougan E. K."/>
            <person name="Rhodes N."/>
            <person name="Thang M."/>
            <person name="Chan C."/>
        </authorList>
    </citation>
    <scope>NUCLEOTIDE SEQUENCE</scope>
</reference>
<accession>A0A812IUR9</accession>